<sequence length="101" mass="12102">MWMDCRMEWNGIGKGKYLTEVDRRYIALYARIGYAKWENMRDKARRLKNQRPDLVENPYGYPIPNLFLPANLPFHRSRSPCDKRMDPIRCDQRRRPKTAAG</sequence>
<protein>
    <submittedName>
        <fullName evidence="2">Uncharacterized protein</fullName>
    </submittedName>
</protein>
<evidence type="ECO:0000313" key="3">
    <source>
        <dbReference type="Proteomes" id="UP000054565"/>
    </source>
</evidence>
<evidence type="ECO:0000313" key="2">
    <source>
        <dbReference type="EMBL" id="KMP01556.1"/>
    </source>
</evidence>
<dbReference type="Proteomes" id="UP000054565">
    <property type="component" value="Unassembled WGS sequence"/>
</dbReference>
<feature type="compositionally biased region" description="Basic and acidic residues" evidence="1">
    <location>
        <begin position="79"/>
        <end position="93"/>
    </location>
</feature>
<evidence type="ECO:0000256" key="1">
    <source>
        <dbReference type="SAM" id="MobiDB-lite"/>
    </source>
</evidence>
<reference evidence="3" key="1">
    <citation type="journal article" date="2010" name="Genome Res.">
        <title>Population genomic sequencing of Coccidioides fungi reveals recent hybridization and transposon control.</title>
        <authorList>
            <person name="Neafsey D.E."/>
            <person name="Barker B.M."/>
            <person name="Sharpton T.J."/>
            <person name="Stajich J.E."/>
            <person name="Park D.J."/>
            <person name="Whiston E."/>
            <person name="Hung C.-Y."/>
            <person name="McMahan C."/>
            <person name="White J."/>
            <person name="Sykes S."/>
            <person name="Heiman D."/>
            <person name="Young S."/>
            <person name="Zeng Q."/>
            <person name="Abouelleil A."/>
            <person name="Aftuck L."/>
            <person name="Bessette D."/>
            <person name="Brown A."/>
            <person name="FitzGerald M."/>
            <person name="Lui A."/>
            <person name="Macdonald J.P."/>
            <person name="Priest M."/>
            <person name="Orbach M.J."/>
            <person name="Galgiani J.N."/>
            <person name="Kirkland T.N."/>
            <person name="Cole G.T."/>
            <person name="Birren B.W."/>
            <person name="Henn M.R."/>
            <person name="Taylor J.W."/>
            <person name="Rounsley S.D."/>
        </authorList>
    </citation>
    <scope>NUCLEOTIDE SEQUENCE [LARGE SCALE GENOMIC DNA]</scope>
    <source>
        <strain evidence="3">RMSCC 2394</strain>
    </source>
</reference>
<dbReference type="AlphaFoldDB" id="A0A0J6XZ23"/>
<dbReference type="EMBL" id="DS028093">
    <property type="protein sequence ID" value="KMP01556.1"/>
    <property type="molecule type" value="Genomic_DNA"/>
</dbReference>
<organism evidence="2 3">
    <name type="scientific">Coccidioides immitis RMSCC 2394</name>
    <dbReference type="NCBI Taxonomy" id="404692"/>
    <lineage>
        <taxon>Eukaryota</taxon>
        <taxon>Fungi</taxon>
        <taxon>Dikarya</taxon>
        <taxon>Ascomycota</taxon>
        <taxon>Pezizomycotina</taxon>
        <taxon>Eurotiomycetes</taxon>
        <taxon>Eurotiomycetidae</taxon>
        <taxon>Onygenales</taxon>
        <taxon>Onygenaceae</taxon>
        <taxon>Coccidioides</taxon>
    </lineage>
</organism>
<gene>
    <name evidence="2" type="ORF">CIRG_01695</name>
</gene>
<name>A0A0J6XZ23_COCIT</name>
<proteinExistence type="predicted"/>
<feature type="region of interest" description="Disordered" evidence="1">
    <location>
        <begin position="77"/>
        <end position="101"/>
    </location>
</feature>
<accession>A0A0J6XZ23</accession>